<feature type="domain" description="Reverse transcriptase" evidence="12">
    <location>
        <begin position="324"/>
        <end position="556"/>
    </location>
</feature>
<dbReference type="GO" id="GO:0003723">
    <property type="term" value="F:RNA binding"/>
    <property type="evidence" value="ECO:0007669"/>
    <property type="project" value="InterPro"/>
</dbReference>
<dbReference type="InterPro" id="IPR043502">
    <property type="entry name" value="DNA/RNA_pol_sf"/>
</dbReference>
<dbReference type="InterPro" id="IPR000123">
    <property type="entry name" value="Reverse_transcriptase_msDNA"/>
</dbReference>
<evidence type="ECO:0000256" key="5">
    <source>
        <dbReference type="ARBA" id="ARBA00022842"/>
    </source>
</evidence>
<dbReference type="PRINTS" id="PR00866">
    <property type="entry name" value="RNADNAPOLMS"/>
</dbReference>
<dbReference type="EMBL" id="CP012333">
    <property type="protein sequence ID" value="AKU96855.1"/>
    <property type="molecule type" value="Genomic_DNA"/>
</dbReference>
<dbReference type="GO" id="GO:0046872">
    <property type="term" value="F:metal ion binding"/>
    <property type="evidence" value="ECO:0007669"/>
    <property type="project" value="UniProtKB-KW"/>
</dbReference>
<dbReference type="KEGG" id="llu:AKJ09_03519"/>
<dbReference type="PANTHER" id="PTHR34047:SF7">
    <property type="entry name" value="RNA-DIRECTED DNA POLYMERASE"/>
    <property type="match status" value="1"/>
</dbReference>
<evidence type="ECO:0000256" key="7">
    <source>
        <dbReference type="ARBA" id="ARBA00023118"/>
    </source>
</evidence>
<comment type="catalytic activity">
    <reaction evidence="9">
        <text>DNA(n) + a 2'-deoxyribonucleoside 5'-triphosphate = DNA(n+1) + diphosphate</text>
        <dbReference type="Rhea" id="RHEA:22508"/>
        <dbReference type="Rhea" id="RHEA-COMP:17339"/>
        <dbReference type="Rhea" id="RHEA-COMP:17340"/>
        <dbReference type="ChEBI" id="CHEBI:33019"/>
        <dbReference type="ChEBI" id="CHEBI:61560"/>
        <dbReference type="ChEBI" id="CHEBI:173112"/>
        <dbReference type="EC" id="2.7.7.49"/>
    </reaction>
</comment>
<accession>A0A0K1PTJ9</accession>
<evidence type="ECO:0000256" key="10">
    <source>
        <dbReference type="SAM" id="Coils"/>
    </source>
</evidence>
<comment type="similarity">
    <text evidence="8">Belongs to the bacterial reverse transcriptase family.</text>
</comment>
<reference evidence="13 14" key="1">
    <citation type="submission" date="2015-08" db="EMBL/GenBank/DDBJ databases">
        <authorList>
            <person name="Babu N.S."/>
            <person name="Beckwith C.J."/>
            <person name="Beseler K.G."/>
            <person name="Brison A."/>
            <person name="Carone J.V."/>
            <person name="Caskin T.P."/>
            <person name="Diamond M."/>
            <person name="Durham M.E."/>
            <person name="Foxe J.M."/>
            <person name="Go M."/>
            <person name="Henderson B.A."/>
            <person name="Jones I.B."/>
            <person name="McGettigan J.A."/>
            <person name="Micheletti S.J."/>
            <person name="Nasrallah M.E."/>
            <person name="Ortiz D."/>
            <person name="Piller C.R."/>
            <person name="Privatt S.R."/>
            <person name="Schneider S.L."/>
            <person name="Sharp S."/>
            <person name="Smith T.C."/>
            <person name="Stanton J.D."/>
            <person name="Ullery H.E."/>
            <person name="Wilson R.J."/>
            <person name="Serrano M.G."/>
            <person name="Buck G."/>
            <person name="Lee V."/>
            <person name="Wang Y."/>
            <person name="Carvalho R."/>
            <person name="Voegtly L."/>
            <person name="Shi R."/>
            <person name="Duckworth R."/>
            <person name="Johnson A."/>
            <person name="Loviza R."/>
            <person name="Walstead R."/>
            <person name="Shah Z."/>
            <person name="Kiflezghi M."/>
            <person name="Wade K."/>
            <person name="Ball S.L."/>
            <person name="Bradley K.W."/>
            <person name="Asai D.J."/>
            <person name="Bowman C.A."/>
            <person name="Russell D.A."/>
            <person name="Pope W.H."/>
            <person name="Jacobs-Sera D."/>
            <person name="Hendrix R.W."/>
            <person name="Hatfull G.F."/>
        </authorList>
    </citation>
    <scope>NUCLEOTIDE SEQUENCE [LARGE SCALE GENOMIC DNA]</scope>
    <source>
        <strain evidence="13 14">DSM 27648</strain>
    </source>
</reference>
<dbReference type="InterPro" id="IPR000477">
    <property type="entry name" value="RT_dom"/>
</dbReference>
<evidence type="ECO:0000256" key="8">
    <source>
        <dbReference type="ARBA" id="ARBA00034120"/>
    </source>
</evidence>
<dbReference type="GO" id="GO:0051607">
    <property type="term" value="P:defense response to virus"/>
    <property type="evidence" value="ECO:0007669"/>
    <property type="project" value="UniProtKB-KW"/>
</dbReference>
<evidence type="ECO:0000313" key="14">
    <source>
        <dbReference type="Proteomes" id="UP000064967"/>
    </source>
</evidence>
<dbReference type="GO" id="GO:0003964">
    <property type="term" value="F:RNA-directed DNA polymerase activity"/>
    <property type="evidence" value="ECO:0007669"/>
    <property type="project" value="UniProtKB-KW"/>
</dbReference>
<dbReference type="Pfam" id="PF00078">
    <property type="entry name" value="RVT_1"/>
    <property type="match status" value="1"/>
</dbReference>
<keyword evidence="6 13" id="KW-0695">RNA-directed DNA polymerase</keyword>
<evidence type="ECO:0000256" key="2">
    <source>
        <dbReference type="ARBA" id="ARBA00022679"/>
    </source>
</evidence>
<dbReference type="Proteomes" id="UP000064967">
    <property type="component" value="Chromosome"/>
</dbReference>
<feature type="coiled-coil region" evidence="10">
    <location>
        <begin position="240"/>
        <end position="267"/>
    </location>
</feature>
<dbReference type="CDD" id="cd03487">
    <property type="entry name" value="RT_Bac_retron_II"/>
    <property type="match status" value="1"/>
</dbReference>
<evidence type="ECO:0000256" key="4">
    <source>
        <dbReference type="ARBA" id="ARBA00022723"/>
    </source>
</evidence>
<name>A0A0K1PTJ9_9BACT</name>
<keyword evidence="7" id="KW-0051">Antiviral defense</keyword>
<evidence type="ECO:0000313" key="13">
    <source>
        <dbReference type="EMBL" id="AKU96855.1"/>
    </source>
</evidence>
<dbReference type="STRING" id="1391654.AKJ09_03519"/>
<evidence type="ECO:0000256" key="6">
    <source>
        <dbReference type="ARBA" id="ARBA00022918"/>
    </source>
</evidence>
<feature type="compositionally biased region" description="Pro residues" evidence="11">
    <location>
        <begin position="120"/>
        <end position="132"/>
    </location>
</feature>
<evidence type="ECO:0000256" key="1">
    <source>
        <dbReference type="ARBA" id="ARBA00012493"/>
    </source>
</evidence>
<keyword evidence="10" id="KW-0175">Coiled coil</keyword>
<evidence type="ECO:0000256" key="11">
    <source>
        <dbReference type="SAM" id="MobiDB-lite"/>
    </source>
</evidence>
<sequence length="625" mass="68985">MSFWNKVKQFFGAGEAPEGPAKTGDALSAHDAALVREVSAIIQIKCQNGELFQAVDVADQGGYAAKGIPQIRAACAVVEALHDTGRFDALGYTRTDAVYHPVGASPDSYVRPRAAALGSPPAPAPRPAPVAQPAPVSAVRQADAKDPLDGGDILGLSAEDFRKRALKINPYRTAWIGRVDTIPPQSDERTALIDRGLILRGMLKPEQITEIHRVGDLWLKHHDAMRIAEIAAQKNADAFLEARRAEKAALKEQKKREADERRAKRKAEIAQRRATDIVFLGRGVSAGLADRRTHIEELARRGLPILSTPQDVAKALGLDVPRLRWLAFHAEAPARTHYVHFEIPKRSGGTRLLSAPHDDLKKAQHWILEFILSKLPVTEAAHGFVPGRSTVTNARMHVGRDVVVNCDLKDFFPSITFKRVRGVFEVIGYSPAVSTILALLCTEAPRTKVVHEGREFWVAVGERALPQGAPTSPALSNQIARKLDQRLEGVCKKIGWSYTRYADDLTFSAESGQRERIGWLLARVRHIAQNEGFALNAKKTRVQRNARRQDVTGVVVNDKPATPREEIRRLRAILHGAKRTGLEGQNRQGHPAFEAYVRGKIAYVSMIDREKGEKLRRELDVITGS</sequence>
<keyword evidence="2" id="KW-0808">Transferase</keyword>
<dbReference type="RefSeq" id="WP_205633720.1">
    <property type="nucleotide sequence ID" value="NZ_CP012333.1"/>
</dbReference>
<feature type="region of interest" description="Disordered" evidence="11">
    <location>
        <begin position="114"/>
        <end position="135"/>
    </location>
</feature>
<gene>
    <name evidence="13" type="ORF">AKJ09_03519</name>
</gene>
<protein>
    <recommendedName>
        <fullName evidence="1">RNA-directed DNA polymerase</fullName>
        <ecNumber evidence="1">2.7.7.49</ecNumber>
    </recommendedName>
</protein>
<dbReference type="PANTHER" id="PTHR34047">
    <property type="entry name" value="NUCLEAR INTRON MATURASE 1, MITOCHONDRIAL-RELATED"/>
    <property type="match status" value="1"/>
</dbReference>
<keyword evidence="14" id="KW-1185">Reference proteome</keyword>
<keyword evidence="3" id="KW-0548">Nucleotidyltransferase</keyword>
<dbReference type="InterPro" id="IPR051083">
    <property type="entry name" value="GrpII_Intron_Splice-Mob/Def"/>
</dbReference>
<keyword evidence="4" id="KW-0479">Metal-binding</keyword>
<organism evidence="13 14">
    <name type="scientific">Labilithrix luteola</name>
    <dbReference type="NCBI Taxonomy" id="1391654"/>
    <lineage>
        <taxon>Bacteria</taxon>
        <taxon>Pseudomonadati</taxon>
        <taxon>Myxococcota</taxon>
        <taxon>Polyangia</taxon>
        <taxon>Polyangiales</taxon>
        <taxon>Labilitrichaceae</taxon>
        <taxon>Labilithrix</taxon>
    </lineage>
</organism>
<proteinExistence type="inferred from homology"/>
<keyword evidence="5" id="KW-0460">Magnesium</keyword>
<evidence type="ECO:0000259" key="12">
    <source>
        <dbReference type="PROSITE" id="PS50878"/>
    </source>
</evidence>
<dbReference type="AlphaFoldDB" id="A0A0K1PTJ9"/>
<evidence type="ECO:0000256" key="9">
    <source>
        <dbReference type="ARBA" id="ARBA00048173"/>
    </source>
</evidence>
<dbReference type="SUPFAM" id="SSF56672">
    <property type="entry name" value="DNA/RNA polymerases"/>
    <property type="match status" value="1"/>
</dbReference>
<dbReference type="PATRIC" id="fig|1391654.3.peg.3562"/>
<dbReference type="EC" id="2.7.7.49" evidence="1"/>
<dbReference type="PROSITE" id="PS50878">
    <property type="entry name" value="RT_POL"/>
    <property type="match status" value="1"/>
</dbReference>
<evidence type="ECO:0000256" key="3">
    <source>
        <dbReference type="ARBA" id="ARBA00022695"/>
    </source>
</evidence>